<gene>
    <name evidence="2" type="ORF">g.88536</name>
</gene>
<feature type="coiled-coil region" evidence="1">
    <location>
        <begin position="141"/>
        <end position="168"/>
    </location>
</feature>
<keyword evidence="1" id="KW-0175">Coiled coil</keyword>
<organism evidence="2">
    <name type="scientific">Schizaphis graminum</name>
    <name type="common">Green bug aphid</name>
    <dbReference type="NCBI Taxonomy" id="13262"/>
    <lineage>
        <taxon>Eukaryota</taxon>
        <taxon>Metazoa</taxon>
        <taxon>Ecdysozoa</taxon>
        <taxon>Arthropoda</taxon>
        <taxon>Hexapoda</taxon>
        <taxon>Insecta</taxon>
        <taxon>Pterygota</taxon>
        <taxon>Neoptera</taxon>
        <taxon>Paraneoptera</taxon>
        <taxon>Hemiptera</taxon>
        <taxon>Sternorrhyncha</taxon>
        <taxon>Aphidomorpha</taxon>
        <taxon>Aphidoidea</taxon>
        <taxon>Aphididae</taxon>
        <taxon>Aphidini</taxon>
        <taxon>Schizaphis</taxon>
    </lineage>
</organism>
<name>A0A2S2NL07_SCHGA</name>
<reference evidence="2" key="1">
    <citation type="submission" date="2018-04" db="EMBL/GenBank/DDBJ databases">
        <title>Transcriptome of Schizaphis graminum biotype I.</title>
        <authorList>
            <person name="Scully E.D."/>
            <person name="Geib S.M."/>
            <person name="Palmer N.A."/>
            <person name="Koch K."/>
            <person name="Bradshaw J."/>
            <person name="Heng-Moss T."/>
            <person name="Sarath G."/>
        </authorList>
    </citation>
    <scope>NUCLEOTIDE SEQUENCE</scope>
</reference>
<evidence type="ECO:0000313" key="2">
    <source>
        <dbReference type="EMBL" id="MBY17844.1"/>
    </source>
</evidence>
<dbReference type="EMBL" id="GGMR01005225">
    <property type="protein sequence ID" value="MBY17844.1"/>
    <property type="molecule type" value="Transcribed_RNA"/>
</dbReference>
<dbReference type="AlphaFoldDB" id="A0A2S2NL07"/>
<accession>A0A2S2NL07</accession>
<protein>
    <submittedName>
        <fullName evidence="2">Uncharacterized protein</fullName>
    </submittedName>
</protein>
<proteinExistence type="predicted"/>
<evidence type="ECO:0000256" key="1">
    <source>
        <dbReference type="SAM" id="Coils"/>
    </source>
</evidence>
<sequence length="207" mass="24636">MCTPSQQNKIDELHQMVNFDQTSNEKMNYIKKILEVENKCQYWMDKYDELHDKYLLLESKSVHIEKENCSYQMEISRIKMIENENSRLNQAIDKSNRVRKELKVALESCHEVVNKYQTDVDVARYRVKEAIEMVEKTHSERDKLLTDLKKSNEKIFKLENELTNLIQEAGTKVNLEMEKVETCYKDKLREANVEIECLRTVCILNAY</sequence>